<dbReference type="RefSeq" id="WP_103240781.1">
    <property type="nucleotide sequence ID" value="NZ_JANJZD010000019.1"/>
</dbReference>
<evidence type="ECO:0000259" key="2">
    <source>
        <dbReference type="Pfam" id="PF13579"/>
    </source>
</evidence>
<dbReference type="OrthoDB" id="9811902at2"/>
<dbReference type="AlphaFoldDB" id="A0A2K4ZK37"/>
<reference evidence="3 4" key="1">
    <citation type="submission" date="2018-01" db="EMBL/GenBank/DDBJ databases">
        <authorList>
            <person name="Gaut B.S."/>
            <person name="Morton B.R."/>
            <person name="Clegg M.T."/>
            <person name="Duvall M.R."/>
        </authorList>
    </citation>
    <scope>NUCLEOTIDE SEQUENCE [LARGE SCALE GENOMIC DNA]</scope>
    <source>
        <strain evidence="3">GP69</strain>
    </source>
</reference>
<dbReference type="Gene3D" id="3.40.50.2000">
    <property type="entry name" value="Glycogen Phosphorylase B"/>
    <property type="match status" value="2"/>
</dbReference>
<protein>
    <submittedName>
        <fullName evidence="3">Alpha-D-kanosaminyltransferase</fullName>
        <ecNumber evidence="3">2.4.1.301</ecNumber>
    </submittedName>
</protein>
<dbReference type="EC" id="2.4.1.301" evidence="3"/>
<dbReference type="GO" id="GO:0016757">
    <property type="term" value="F:glycosyltransferase activity"/>
    <property type="evidence" value="ECO:0007669"/>
    <property type="project" value="UniProtKB-KW"/>
</dbReference>
<dbReference type="InterPro" id="IPR001296">
    <property type="entry name" value="Glyco_trans_1"/>
</dbReference>
<dbReference type="Proteomes" id="UP000236311">
    <property type="component" value="Unassembled WGS sequence"/>
</dbReference>
<organism evidence="3 4">
    <name type="scientific">Acetatifactor muris</name>
    <dbReference type="NCBI Taxonomy" id="879566"/>
    <lineage>
        <taxon>Bacteria</taxon>
        <taxon>Bacillati</taxon>
        <taxon>Bacillota</taxon>
        <taxon>Clostridia</taxon>
        <taxon>Lachnospirales</taxon>
        <taxon>Lachnospiraceae</taxon>
        <taxon>Acetatifactor</taxon>
    </lineage>
</organism>
<evidence type="ECO:0000259" key="1">
    <source>
        <dbReference type="Pfam" id="PF00534"/>
    </source>
</evidence>
<dbReference type="Pfam" id="PF13579">
    <property type="entry name" value="Glyco_trans_4_4"/>
    <property type="match status" value="1"/>
</dbReference>
<dbReference type="EMBL" id="OFSM01000019">
    <property type="protein sequence ID" value="SOY30762.1"/>
    <property type="molecule type" value="Genomic_DNA"/>
</dbReference>
<keyword evidence="4" id="KW-1185">Reference proteome</keyword>
<dbReference type="CDD" id="cd03794">
    <property type="entry name" value="GT4_WbuB-like"/>
    <property type="match status" value="1"/>
</dbReference>
<name>A0A2K4ZK37_9FIRM</name>
<feature type="domain" description="Glycosyl transferase family 1" evidence="1">
    <location>
        <begin position="223"/>
        <end position="388"/>
    </location>
</feature>
<dbReference type="Pfam" id="PF00534">
    <property type="entry name" value="Glycos_transf_1"/>
    <property type="match status" value="1"/>
</dbReference>
<gene>
    <name evidence="3" type="primary">kanE</name>
    <name evidence="3" type="ORF">AMURIS_03493</name>
</gene>
<accession>A0A2K4ZK37</accession>
<evidence type="ECO:0000313" key="3">
    <source>
        <dbReference type="EMBL" id="SOY30762.1"/>
    </source>
</evidence>
<evidence type="ECO:0000313" key="4">
    <source>
        <dbReference type="Proteomes" id="UP000236311"/>
    </source>
</evidence>
<keyword evidence="3" id="KW-0328">Glycosyltransferase</keyword>
<keyword evidence="3" id="KW-0808">Transferase</keyword>
<dbReference type="PANTHER" id="PTHR12526:SF622">
    <property type="entry name" value="GLYCOSYLTRANSFERASE (GROUP I)"/>
    <property type="match status" value="1"/>
</dbReference>
<dbReference type="SUPFAM" id="SSF53756">
    <property type="entry name" value="UDP-Glycosyltransferase/glycogen phosphorylase"/>
    <property type="match status" value="1"/>
</dbReference>
<proteinExistence type="predicted"/>
<dbReference type="PANTHER" id="PTHR12526">
    <property type="entry name" value="GLYCOSYLTRANSFERASE"/>
    <property type="match status" value="1"/>
</dbReference>
<dbReference type="InterPro" id="IPR028098">
    <property type="entry name" value="Glyco_trans_4-like_N"/>
</dbReference>
<sequence length="408" mass="46549">MNILLINHYAGSPEMGMEFRPYYFAREWIKLGHRVDIIAADYSHLRIRNPKVSQDFQTEEIDGIRYHWLKAGQYEGNGAKRALTMFRFVGKLWRNAGRIAGTWKPDVVITSSTYPLDTYAGQKIARKGKARMIHEVHDMWPATLTELGGMGRYHPFVALMQVAENSAYRHSDRVVSLPPLAKDYMIKHGMRPEKFVAIPNGIVREDWENPEPLPGEHREILEKLRAEGKFIVGYFGGHALSNALDVLLDAAKQIKEKEIRFVLVGKGIEKERLIKRAQEEKIENVVFLPPVPKKSVPELLQYFDCSFIGSLLCALYRRFGVCLNKMYDSMMAAKPVLFAVDTSGSPIEEYKCGIVIKPEHAGEIAANIERLFHMPESERKKMGERGKQAVLACFTYDALGKQFAELFR</sequence>
<feature type="domain" description="Glycosyltransferase subfamily 4-like N-terminal" evidence="2">
    <location>
        <begin position="16"/>
        <end position="201"/>
    </location>
</feature>